<dbReference type="EMBL" id="HBDZ01007352">
    <property type="protein sequence ID" value="CAD8238328.1"/>
    <property type="molecule type" value="Transcribed_RNA"/>
</dbReference>
<proteinExistence type="predicted"/>
<feature type="region of interest" description="Disordered" evidence="1">
    <location>
        <begin position="75"/>
        <end position="110"/>
    </location>
</feature>
<evidence type="ECO:0000256" key="1">
    <source>
        <dbReference type="SAM" id="MobiDB-lite"/>
    </source>
</evidence>
<evidence type="ECO:0000313" key="2">
    <source>
        <dbReference type="EMBL" id="CAD8238328.1"/>
    </source>
</evidence>
<organism evidence="2">
    <name type="scientific">Prasinoderma coloniale</name>
    <dbReference type="NCBI Taxonomy" id="156133"/>
    <lineage>
        <taxon>Eukaryota</taxon>
        <taxon>Viridiplantae</taxon>
        <taxon>Prasinodermophyta</taxon>
        <taxon>Prasinodermophyceae</taxon>
        <taxon>Prasinodermales</taxon>
        <taxon>Prasinodermaceae</taxon>
        <taxon>Prasinoderma</taxon>
    </lineage>
</organism>
<name>A0A7R9TKT2_9VIRI</name>
<dbReference type="AlphaFoldDB" id="A0A7R9TKT2"/>
<reference evidence="2" key="1">
    <citation type="submission" date="2021-01" db="EMBL/GenBank/DDBJ databases">
        <authorList>
            <person name="Corre E."/>
            <person name="Pelletier E."/>
            <person name="Niang G."/>
            <person name="Scheremetjew M."/>
            <person name="Finn R."/>
            <person name="Kale V."/>
            <person name="Holt S."/>
            <person name="Cochrane G."/>
            <person name="Meng A."/>
            <person name="Brown T."/>
            <person name="Cohen L."/>
        </authorList>
    </citation>
    <scope>NUCLEOTIDE SEQUENCE</scope>
    <source>
        <strain evidence="2">CCMP1413</strain>
    </source>
</reference>
<gene>
    <name evidence="2" type="ORF">PCOL08062_LOCUS5614</name>
</gene>
<feature type="compositionally biased region" description="Basic and acidic residues" evidence="1">
    <location>
        <begin position="97"/>
        <end position="110"/>
    </location>
</feature>
<protein>
    <submittedName>
        <fullName evidence="2">Uncharacterized protein</fullName>
    </submittedName>
</protein>
<accession>A0A7R9TKT2</accession>
<sequence length="110" mass="12067">MRGFLFLDVARAFASASGTFRLVRSTAIKTRNNLPTVLVLEKDERGDPELRALRDQLRGLQVYVDMSPSSHSELFTGVGWQRGGSSARASDQGEAAEGARRGAGDEERER</sequence>